<keyword evidence="1" id="KW-0732">Signal</keyword>
<name>A0AAE9ZLB2_9PROT</name>
<dbReference type="AlphaFoldDB" id="A0AAE9ZLB2"/>
<evidence type="ECO:0000313" key="2">
    <source>
        <dbReference type="EMBL" id="WDI33231.1"/>
    </source>
</evidence>
<sequence>MKPVSLFIGAAALALVGSVSAANAQNQMGSSSGSGISNPTNVVKNFSVQTVGPVLNELGVSWSVERLDNGAQYIIAAAGSMPFLIQFNACPEGQSGCAGLLTTALFDVATPNAQTVQAFNARAPFVTAGVEQGVTYISRYDIADYGIPRGNIASSIANFLWNADAFAQELAQSHQTVSLDGYASDLSAKHLNRQAVENMTGVAAKPSTPVEYHQFGLDEKIQMIRLYVQDTSVPKTKIDNVD</sequence>
<dbReference type="Pfam" id="PF10722">
    <property type="entry name" value="YbjN"/>
    <property type="match status" value="1"/>
</dbReference>
<feature type="chain" id="PRO_5042027453" evidence="1">
    <location>
        <begin position="22"/>
        <end position="242"/>
    </location>
</feature>
<gene>
    <name evidence="2" type="ORF">PUV54_08480</name>
</gene>
<dbReference type="RefSeq" id="WP_274495203.1">
    <property type="nucleotide sequence ID" value="NZ_CP118166.1"/>
</dbReference>
<proteinExistence type="predicted"/>
<feature type="signal peptide" evidence="1">
    <location>
        <begin position="1"/>
        <end position="21"/>
    </location>
</feature>
<protein>
    <submittedName>
        <fullName evidence="2">YbjN domain-containing protein</fullName>
    </submittedName>
</protein>
<evidence type="ECO:0000313" key="3">
    <source>
        <dbReference type="Proteomes" id="UP001214043"/>
    </source>
</evidence>
<organism evidence="2 3">
    <name type="scientific">Hyphococcus flavus</name>
    <dbReference type="NCBI Taxonomy" id="1866326"/>
    <lineage>
        <taxon>Bacteria</taxon>
        <taxon>Pseudomonadati</taxon>
        <taxon>Pseudomonadota</taxon>
        <taxon>Alphaproteobacteria</taxon>
        <taxon>Parvularculales</taxon>
        <taxon>Parvularculaceae</taxon>
        <taxon>Hyphococcus</taxon>
    </lineage>
</organism>
<keyword evidence="3" id="KW-1185">Reference proteome</keyword>
<evidence type="ECO:0000256" key="1">
    <source>
        <dbReference type="SAM" id="SignalP"/>
    </source>
</evidence>
<accession>A0AAE9ZLB2</accession>
<dbReference type="KEGG" id="hfl:PUV54_08480"/>
<dbReference type="EMBL" id="CP118166">
    <property type="protein sequence ID" value="WDI33231.1"/>
    <property type="molecule type" value="Genomic_DNA"/>
</dbReference>
<reference evidence="2" key="1">
    <citation type="submission" date="2023-02" db="EMBL/GenBank/DDBJ databases">
        <title>Genome sequence of Hyphococcus flavus.</title>
        <authorList>
            <person name="Rong J.-C."/>
            <person name="Zhao Q."/>
            <person name="Yi M."/>
            <person name="Wu J.-Y."/>
        </authorList>
    </citation>
    <scope>NUCLEOTIDE SEQUENCE</scope>
    <source>
        <strain evidence="2">MCCC 1K03223</strain>
    </source>
</reference>
<dbReference type="InterPro" id="IPR019660">
    <property type="entry name" value="Put_sensory_transdc_reg_YbjN"/>
</dbReference>
<dbReference type="Proteomes" id="UP001214043">
    <property type="component" value="Chromosome"/>
</dbReference>